<feature type="transmembrane region" description="Helical" evidence="4">
    <location>
        <begin position="37"/>
        <end position="53"/>
    </location>
</feature>
<keyword evidence="3" id="KW-0902">Two-component regulatory system</keyword>
<dbReference type="GO" id="GO:0016301">
    <property type="term" value="F:kinase activity"/>
    <property type="evidence" value="ECO:0007669"/>
    <property type="project" value="UniProtKB-KW"/>
</dbReference>
<keyword evidence="4" id="KW-0812">Transmembrane</keyword>
<gene>
    <name evidence="7" type="ORF">ACFP3U_05330</name>
</gene>
<feature type="domain" description="Signal transduction histidine kinase subgroup 3 dimerisation and phosphoacceptor" evidence="5">
    <location>
        <begin position="208"/>
        <end position="280"/>
    </location>
</feature>
<feature type="transmembrane region" description="Helical" evidence="4">
    <location>
        <begin position="140"/>
        <end position="159"/>
    </location>
</feature>
<dbReference type="Gene3D" id="3.30.565.10">
    <property type="entry name" value="Histidine kinase-like ATPase, C-terminal domain"/>
    <property type="match status" value="1"/>
</dbReference>
<dbReference type="CDD" id="cd16917">
    <property type="entry name" value="HATPase_UhpB-NarQ-NarX-like"/>
    <property type="match status" value="1"/>
</dbReference>
<dbReference type="PANTHER" id="PTHR24421:SF63">
    <property type="entry name" value="SENSOR HISTIDINE KINASE DESK"/>
    <property type="match status" value="1"/>
</dbReference>
<evidence type="ECO:0000256" key="1">
    <source>
        <dbReference type="ARBA" id="ARBA00022679"/>
    </source>
</evidence>
<evidence type="ECO:0000259" key="6">
    <source>
        <dbReference type="Pfam" id="PF13581"/>
    </source>
</evidence>
<evidence type="ECO:0000256" key="4">
    <source>
        <dbReference type="SAM" id="Phobius"/>
    </source>
</evidence>
<organism evidence="7 8">
    <name type="scientific">Kitasatospora misakiensis</name>
    <dbReference type="NCBI Taxonomy" id="67330"/>
    <lineage>
        <taxon>Bacteria</taxon>
        <taxon>Bacillati</taxon>
        <taxon>Actinomycetota</taxon>
        <taxon>Actinomycetes</taxon>
        <taxon>Kitasatosporales</taxon>
        <taxon>Streptomycetaceae</taxon>
        <taxon>Kitasatospora</taxon>
    </lineage>
</organism>
<keyword evidence="4" id="KW-1133">Transmembrane helix</keyword>
<evidence type="ECO:0000256" key="3">
    <source>
        <dbReference type="ARBA" id="ARBA00023012"/>
    </source>
</evidence>
<dbReference type="EMBL" id="JBHSOF010000004">
    <property type="protein sequence ID" value="MFC5662401.1"/>
    <property type="molecule type" value="Genomic_DNA"/>
</dbReference>
<dbReference type="Gene3D" id="1.20.5.1930">
    <property type="match status" value="1"/>
</dbReference>
<keyword evidence="1" id="KW-0808">Transferase</keyword>
<dbReference type="SUPFAM" id="SSF55874">
    <property type="entry name" value="ATPase domain of HSP90 chaperone/DNA topoisomerase II/histidine kinase"/>
    <property type="match status" value="1"/>
</dbReference>
<feature type="transmembrane region" description="Helical" evidence="4">
    <location>
        <begin position="100"/>
        <end position="128"/>
    </location>
</feature>
<dbReference type="InterPro" id="IPR003594">
    <property type="entry name" value="HATPase_dom"/>
</dbReference>
<accession>A0ABW0X1L2</accession>
<dbReference type="InterPro" id="IPR050482">
    <property type="entry name" value="Sensor_HK_TwoCompSys"/>
</dbReference>
<sequence length="423" mass="44765">MSDARPIHRTDEHPEAGVARASFMNIPGGPVETRRQLMVKISWMLLWMFYLIYPVQDLLHGGHSAAGRVAGWLALAAFVAGYVALIVFRSLAGMRLRLCRAIVATMVAVAIVTTFGLGTAFLTLFTYASVAVAIIAPARFALAAVAGMAGLAVLVGLAADADRGDIPTIALTAFLSGVAMTGLQRLVATMKELREARAAVAHLAASEERLRLARDLHDLLGHSLSLITLKSELAGRLMDQHSMDAGKDEAARAQVADIENVARQSLIDVREAVTGFRRPTLPVELAAARTALAAAQVTLEAAPELVDAWPGLAAEEAGALAWALREAVTNIVRHGEGATVCTVRADESWEGDGERYAVLEVGDNGRGPGKSQPGNGLSGLEERLALVGGRLETGPGERGRGFRLRALVPLRTVTVTPESAEAR</sequence>
<keyword evidence="8" id="KW-1185">Reference proteome</keyword>
<dbReference type="PANTHER" id="PTHR24421">
    <property type="entry name" value="NITRATE/NITRITE SENSOR PROTEIN NARX-RELATED"/>
    <property type="match status" value="1"/>
</dbReference>
<evidence type="ECO:0000259" key="5">
    <source>
        <dbReference type="Pfam" id="PF07730"/>
    </source>
</evidence>
<name>A0ABW0X1L2_9ACTN</name>
<keyword evidence="2 7" id="KW-0418">Kinase</keyword>
<protein>
    <submittedName>
        <fullName evidence="7">Sensor histidine kinase</fullName>
    </submittedName>
</protein>
<keyword evidence="4" id="KW-0472">Membrane</keyword>
<feature type="transmembrane region" description="Helical" evidence="4">
    <location>
        <begin position="166"/>
        <end position="187"/>
    </location>
</feature>
<reference evidence="8" key="1">
    <citation type="journal article" date="2019" name="Int. J. Syst. Evol. Microbiol.">
        <title>The Global Catalogue of Microorganisms (GCM) 10K type strain sequencing project: providing services to taxonomists for standard genome sequencing and annotation.</title>
        <authorList>
            <consortium name="The Broad Institute Genomics Platform"/>
            <consortium name="The Broad Institute Genome Sequencing Center for Infectious Disease"/>
            <person name="Wu L."/>
            <person name="Ma J."/>
        </authorList>
    </citation>
    <scope>NUCLEOTIDE SEQUENCE [LARGE SCALE GENOMIC DNA]</scope>
    <source>
        <strain evidence="8">CGMCC 4.1437</strain>
    </source>
</reference>
<evidence type="ECO:0000313" key="8">
    <source>
        <dbReference type="Proteomes" id="UP001595975"/>
    </source>
</evidence>
<feature type="transmembrane region" description="Helical" evidence="4">
    <location>
        <begin position="65"/>
        <end position="88"/>
    </location>
</feature>
<dbReference type="InterPro" id="IPR036890">
    <property type="entry name" value="HATPase_C_sf"/>
</dbReference>
<dbReference type="InterPro" id="IPR011712">
    <property type="entry name" value="Sig_transdc_His_kin_sub3_dim/P"/>
</dbReference>
<proteinExistence type="predicted"/>
<dbReference type="Pfam" id="PF07730">
    <property type="entry name" value="HisKA_3"/>
    <property type="match status" value="1"/>
</dbReference>
<comment type="caution">
    <text evidence="7">The sequence shown here is derived from an EMBL/GenBank/DDBJ whole genome shotgun (WGS) entry which is preliminary data.</text>
</comment>
<feature type="domain" description="Histidine kinase/HSP90-like ATPase" evidence="6">
    <location>
        <begin position="299"/>
        <end position="403"/>
    </location>
</feature>
<evidence type="ECO:0000313" key="7">
    <source>
        <dbReference type="EMBL" id="MFC5662401.1"/>
    </source>
</evidence>
<dbReference type="Pfam" id="PF13581">
    <property type="entry name" value="HATPase_c_2"/>
    <property type="match status" value="1"/>
</dbReference>
<evidence type="ECO:0000256" key="2">
    <source>
        <dbReference type="ARBA" id="ARBA00022777"/>
    </source>
</evidence>
<dbReference type="Proteomes" id="UP001595975">
    <property type="component" value="Unassembled WGS sequence"/>
</dbReference>
<dbReference type="RefSeq" id="WP_380224013.1">
    <property type="nucleotide sequence ID" value="NZ_JBHSOF010000004.1"/>
</dbReference>